<keyword evidence="3" id="KW-0574">Periplasm</keyword>
<dbReference type="InterPro" id="IPR018389">
    <property type="entry name" value="DctP_fam"/>
</dbReference>
<dbReference type="GO" id="GO:0042597">
    <property type="term" value="C:periplasmic space"/>
    <property type="evidence" value="ECO:0007669"/>
    <property type="project" value="UniProtKB-SubCell"/>
</dbReference>
<feature type="chain" id="PRO_5035254128" evidence="6">
    <location>
        <begin position="21"/>
        <end position="363"/>
    </location>
</feature>
<dbReference type="Gene3D" id="3.40.190.170">
    <property type="entry name" value="Bacterial extracellular solute-binding protein, family 7"/>
    <property type="match status" value="1"/>
</dbReference>
<feature type="binding site" evidence="5">
    <location>
        <position position="239"/>
    </location>
    <ligand>
        <name>substrate</name>
    </ligand>
</feature>
<accession>A0A8J7LSA1</accession>
<evidence type="ECO:0000256" key="2">
    <source>
        <dbReference type="ARBA" id="ARBA00022729"/>
    </source>
</evidence>
<evidence type="ECO:0000256" key="1">
    <source>
        <dbReference type="ARBA" id="ARBA00004418"/>
    </source>
</evidence>
<evidence type="ECO:0000313" key="7">
    <source>
        <dbReference type="EMBL" id="MBJ6371739.1"/>
    </source>
</evidence>
<feature type="signal peptide" evidence="6">
    <location>
        <begin position="1"/>
        <end position="20"/>
    </location>
</feature>
<keyword evidence="2 6" id="KW-0732">Signal</keyword>
<protein>
    <submittedName>
        <fullName evidence="7">TRAP transporter substrate-binding protein</fullName>
    </submittedName>
</protein>
<reference evidence="7" key="1">
    <citation type="submission" date="2020-12" db="EMBL/GenBank/DDBJ databases">
        <title>Sedimentitalea sp. nov., isolated from sand in Incheon.</title>
        <authorList>
            <person name="Kim W."/>
        </authorList>
    </citation>
    <scope>NUCLEOTIDE SEQUENCE</scope>
    <source>
        <strain evidence="7">CAU 1593</strain>
    </source>
</reference>
<dbReference type="Pfam" id="PF03480">
    <property type="entry name" value="DctP"/>
    <property type="match status" value="1"/>
</dbReference>
<keyword evidence="8" id="KW-1185">Reference proteome</keyword>
<feature type="binding site" evidence="4">
    <location>
        <position position="155"/>
    </location>
    <ligand>
        <name>substrate</name>
    </ligand>
</feature>
<dbReference type="EMBL" id="JAELVR010000005">
    <property type="protein sequence ID" value="MBJ6371739.1"/>
    <property type="molecule type" value="Genomic_DNA"/>
</dbReference>
<evidence type="ECO:0000256" key="4">
    <source>
        <dbReference type="PIRSR" id="PIRSR039026-1"/>
    </source>
</evidence>
<dbReference type="NCBIfam" id="NF037995">
    <property type="entry name" value="TRAP_S1"/>
    <property type="match status" value="1"/>
</dbReference>
<sequence>MERRKFLKGAAVAGTGAALAAPSIVNAQGAKTITIVSTWPRDFPGLGSSAQRLAERIPVVSNGALRTEYFAAGERVGAFDVFDEVASGNSQAYIGAEYYFTGKHPGFAYFTSVPFGMTTPEWNAWIKFKGGQELWDELTDGFGLKTITCGGTGAQAGGWFNKEINSPDDLQGLKMRIPGLGGTVMSKLGVSTVSLPGGQIYENLVSGAVEATEWVGPYNDYFMKFYEAAKYYYTGGMHEPGGGLGFAMNKEWYSTLSDYEKAVIEVCCNEEMAAQVEEAAANNGQYLARLINEHGVEPRQFNEEVWDAFGDAAAEVFEETRGHSPLAAKINDAYQDALREIGSWRAVAEVEFSNQRNRVLGIV</sequence>
<keyword evidence="5" id="KW-0479">Metal-binding</keyword>
<name>A0A8J7LSA1_9RHOB</name>
<evidence type="ECO:0000313" key="8">
    <source>
        <dbReference type="Proteomes" id="UP000619079"/>
    </source>
</evidence>
<dbReference type="InterPro" id="IPR038404">
    <property type="entry name" value="TRAP_DctP_sf"/>
</dbReference>
<dbReference type="Proteomes" id="UP000619079">
    <property type="component" value="Unassembled WGS sequence"/>
</dbReference>
<dbReference type="InterPro" id="IPR019546">
    <property type="entry name" value="TAT_signal_bac_arc"/>
</dbReference>
<dbReference type="InterPro" id="IPR026289">
    <property type="entry name" value="SBP_TakP-like"/>
</dbReference>
<proteinExistence type="predicted"/>
<dbReference type="PIRSF" id="PIRSF039026">
    <property type="entry name" value="SiaP"/>
    <property type="match status" value="1"/>
</dbReference>
<dbReference type="InterPro" id="IPR006311">
    <property type="entry name" value="TAT_signal"/>
</dbReference>
<dbReference type="NCBIfam" id="TIGR01409">
    <property type="entry name" value="TAT_signal_seq"/>
    <property type="match status" value="1"/>
</dbReference>
<organism evidence="7 8">
    <name type="scientific">Sedimentitalea arenosa</name>
    <dbReference type="NCBI Taxonomy" id="2798803"/>
    <lineage>
        <taxon>Bacteria</taxon>
        <taxon>Pseudomonadati</taxon>
        <taxon>Pseudomonadota</taxon>
        <taxon>Alphaproteobacteria</taxon>
        <taxon>Rhodobacterales</taxon>
        <taxon>Paracoccaceae</taxon>
        <taxon>Sedimentitalea</taxon>
    </lineage>
</organism>
<dbReference type="PANTHER" id="PTHR33376:SF5">
    <property type="entry name" value="EXTRACYTOPLASMIC SOLUTE RECEPTOR PROTEIN"/>
    <property type="match status" value="1"/>
</dbReference>
<evidence type="ECO:0000256" key="6">
    <source>
        <dbReference type="SAM" id="SignalP"/>
    </source>
</evidence>
<dbReference type="PANTHER" id="PTHR33376">
    <property type="match status" value="1"/>
</dbReference>
<dbReference type="Gene3D" id="3.40.190.10">
    <property type="entry name" value="Periplasmic binding protein-like II"/>
    <property type="match status" value="1"/>
</dbReference>
<dbReference type="GO" id="GO:0046872">
    <property type="term" value="F:metal ion binding"/>
    <property type="evidence" value="ECO:0007669"/>
    <property type="project" value="UniProtKB-KW"/>
</dbReference>
<gene>
    <name evidence="7" type="ORF">JF290_09385</name>
</gene>
<dbReference type="GO" id="GO:0055085">
    <property type="term" value="P:transmembrane transport"/>
    <property type="evidence" value="ECO:0007669"/>
    <property type="project" value="InterPro"/>
</dbReference>
<feature type="binding site" evidence="4">
    <location>
        <position position="176"/>
    </location>
    <ligand>
        <name>substrate</name>
    </ligand>
</feature>
<dbReference type="RefSeq" id="WP_199024587.1">
    <property type="nucleotide sequence ID" value="NZ_JAELVR010000005.1"/>
</dbReference>
<feature type="binding site" evidence="5">
    <location>
        <position position="213"/>
    </location>
    <ligand>
        <name>substrate</name>
    </ligand>
</feature>
<comment type="caution">
    <text evidence="7">The sequence shown here is derived from an EMBL/GenBank/DDBJ whole genome shotgun (WGS) entry which is preliminary data.</text>
</comment>
<evidence type="ECO:0000256" key="3">
    <source>
        <dbReference type="ARBA" id="ARBA00022764"/>
    </source>
</evidence>
<dbReference type="CDD" id="cd13604">
    <property type="entry name" value="PBP2_TRAP_ketoacid_lactate_like"/>
    <property type="match status" value="1"/>
</dbReference>
<feature type="binding site" evidence="5">
    <location>
        <position position="214"/>
    </location>
    <ligand>
        <name>Na(+)</name>
        <dbReference type="ChEBI" id="CHEBI:29101"/>
    </ligand>
</feature>
<comment type="subcellular location">
    <subcellularLocation>
        <location evidence="1">Periplasm</location>
    </subcellularLocation>
</comment>
<evidence type="ECO:0000256" key="5">
    <source>
        <dbReference type="PIRSR" id="PIRSR039026-2"/>
    </source>
</evidence>
<dbReference type="AlphaFoldDB" id="A0A8J7LSA1"/>
<dbReference type="PROSITE" id="PS51318">
    <property type="entry name" value="TAT"/>
    <property type="match status" value="1"/>
</dbReference>
<dbReference type="GO" id="GO:0031317">
    <property type="term" value="C:tripartite ATP-independent periplasmic transporter complex"/>
    <property type="evidence" value="ECO:0007669"/>
    <property type="project" value="InterPro"/>
</dbReference>